<dbReference type="AlphaFoldDB" id="A0A1I7X7Z9"/>
<protein>
    <submittedName>
        <fullName evidence="2">Uncharacterized protein</fullName>
    </submittedName>
</protein>
<accession>A0A1I7X7Z9</accession>
<evidence type="ECO:0000313" key="2">
    <source>
        <dbReference type="WBParaSite" id="Hba_13518"/>
    </source>
</evidence>
<reference evidence="2" key="1">
    <citation type="submission" date="2016-11" db="UniProtKB">
        <authorList>
            <consortium name="WormBaseParasite"/>
        </authorList>
    </citation>
    <scope>IDENTIFICATION</scope>
</reference>
<dbReference type="WBParaSite" id="Hba_13518">
    <property type="protein sequence ID" value="Hba_13518"/>
    <property type="gene ID" value="Hba_13518"/>
</dbReference>
<name>A0A1I7X7Z9_HETBA</name>
<sequence>MAATKKQQILISVILRIKIFHTQVTQS</sequence>
<organism evidence="1 2">
    <name type="scientific">Heterorhabditis bacteriophora</name>
    <name type="common">Entomopathogenic nematode worm</name>
    <dbReference type="NCBI Taxonomy" id="37862"/>
    <lineage>
        <taxon>Eukaryota</taxon>
        <taxon>Metazoa</taxon>
        <taxon>Ecdysozoa</taxon>
        <taxon>Nematoda</taxon>
        <taxon>Chromadorea</taxon>
        <taxon>Rhabditida</taxon>
        <taxon>Rhabditina</taxon>
        <taxon>Rhabditomorpha</taxon>
        <taxon>Strongyloidea</taxon>
        <taxon>Heterorhabditidae</taxon>
        <taxon>Heterorhabditis</taxon>
    </lineage>
</organism>
<evidence type="ECO:0000313" key="1">
    <source>
        <dbReference type="Proteomes" id="UP000095283"/>
    </source>
</evidence>
<keyword evidence="1" id="KW-1185">Reference proteome</keyword>
<proteinExistence type="predicted"/>
<dbReference type="Proteomes" id="UP000095283">
    <property type="component" value="Unplaced"/>
</dbReference>